<keyword evidence="4" id="KW-0915">Sodium</keyword>
<gene>
    <name evidence="4" type="primary">nqrA</name>
    <name evidence="6" type="ORF">LZ24_00820</name>
</gene>
<dbReference type="HAMAP" id="MF_00425">
    <property type="entry name" value="NqrA"/>
    <property type="match status" value="1"/>
</dbReference>
<dbReference type="AlphaFoldDB" id="A0A562S222"/>
<dbReference type="OrthoDB" id="9774536at2"/>
<proteinExistence type="inferred from homology"/>
<keyword evidence="4" id="KW-0520">NAD</keyword>
<dbReference type="GO" id="GO:0016655">
    <property type="term" value="F:oxidoreductase activity, acting on NAD(P)H, quinone or similar compound as acceptor"/>
    <property type="evidence" value="ECO:0007669"/>
    <property type="project" value="UniProtKB-UniRule"/>
</dbReference>
<dbReference type="PROSITE" id="PS51379">
    <property type="entry name" value="4FE4S_FER_2"/>
    <property type="match status" value="2"/>
</dbReference>
<evidence type="ECO:0000313" key="7">
    <source>
        <dbReference type="Proteomes" id="UP000318307"/>
    </source>
</evidence>
<keyword evidence="4 6" id="KW-0830">Ubiquinone</keyword>
<sequence>MKTLFIPNGHTPDLRGSPELRIIQLPRPSSLAVVPSAFPFVKPRLQVREGDRVSLGSPLFEDKRRPELRFLSPGGGVIETITFGPRRIVTAIVIRLDEKEEREFFPPLEDKDLETLTREELVEHLVKGGLWPLFRSLPFRAIADTKELPDTLYVRMDSHQPFSPMPEAYLQGHLEAFRFGIRVLKKLAGQLVAYTCAEQHSFVLNECQGMVNHTVFGRYPAQDPGVVHYHLRKKGNTGKGWFIAGEDILLIAHLLETGTYPGERTYAMGGTGLAAPCHVRTRFGAPISHLLGACDPLKGTFRNIAGGLFTGRNAGQEGFMGMYETGLTRIPEGKEKEYFGFLRPGLTKNTVSRTFLSALFNGPSSVDCNTHGEERACINCGTCTRLCPVEMLPQFTMKALHADAIEEALAHGLLDCVQCGLCAYACPSKIDLSGIFRSAREKLYQEQQKGA</sequence>
<evidence type="ECO:0000313" key="6">
    <source>
        <dbReference type="EMBL" id="TWI75369.1"/>
    </source>
</evidence>
<dbReference type="PANTHER" id="PTHR37839:SF1">
    <property type="entry name" value="NA(+)-TRANSLOCATING NADH-QUINONE REDUCTASE SUBUNIT A"/>
    <property type="match status" value="1"/>
</dbReference>
<evidence type="ECO:0000259" key="5">
    <source>
        <dbReference type="PROSITE" id="PS51379"/>
    </source>
</evidence>
<comment type="subunit">
    <text evidence="4">Composed of six subunits; NqrA, NqrB, NqrC, NqrD, NqrE and NqrF.</text>
</comment>
<dbReference type="InterPro" id="IPR056147">
    <property type="entry name" value="NQRA_N"/>
</dbReference>
<dbReference type="InterPro" id="IPR056148">
    <property type="entry name" value="NQRA_2nd"/>
</dbReference>
<keyword evidence="3" id="KW-0411">Iron-sulfur</keyword>
<protein>
    <recommendedName>
        <fullName evidence="4">Na(+)-translocating NADH-quinone reductase subunit A</fullName>
        <shortName evidence="4">Na(+)-NQR subunit A</shortName>
        <shortName evidence="4">Na(+)-translocating NQR subunit A</shortName>
        <ecNumber evidence="4">7.2.1.1</ecNumber>
    </recommendedName>
    <alternativeName>
        <fullName evidence="4">NQR complex subunit A</fullName>
    </alternativeName>
    <alternativeName>
        <fullName evidence="4">NQR-1 subunit A</fullName>
    </alternativeName>
</protein>
<dbReference type="PROSITE" id="PS00198">
    <property type="entry name" value="4FE4S_FER_1"/>
    <property type="match status" value="1"/>
</dbReference>
<accession>A0A562S222</accession>
<comment type="function">
    <text evidence="4">NQR complex catalyzes the reduction of ubiquinone-1 to ubiquinol by two successive reactions, coupled with the transport of Na(+) ions from the cytoplasm to the periplasm. NqrA to NqrE are probably involved in the second step, the conversion of ubisemiquinone to ubiquinol.</text>
</comment>
<dbReference type="EMBL" id="VLLC01000004">
    <property type="protein sequence ID" value="TWI75369.1"/>
    <property type="molecule type" value="Genomic_DNA"/>
</dbReference>
<comment type="similarity">
    <text evidence="4">Belongs to the NqrA family.</text>
</comment>
<name>A0A562S222_9BACT</name>
<dbReference type="SUPFAM" id="SSF46548">
    <property type="entry name" value="alpha-helical ferredoxin"/>
    <property type="match status" value="1"/>
</dbReference>
<dbReference type="InterPro" id="IPR017896">
    <property type="entry name" value="4Fe4S_Fe-S-bd"/>
</dbReference>
<dbReference type="EC" id="7.2.1.1" evidence="4"/>
<evidence type="ECO:0000256" key="2">
    <source>
        <dbReference type="ARBA" id="ARBA00023004"/>
    </source>
</evidence>
<reference evidence="6 7" key="1">
    <citation type="submission" date="2019-07" db="EMBL/GenBank/DDBJ databases">
        <title>Genome sequencing of 100 strains of the haloalkaliphilic chemolithoautotrophic sulfur-oxidizing bacterium Thioalkalivibrio.</title>
        <authorList>
            <person name="Muyzer G."/>
        </authorList>
    </citation>
    <scope>NUCLEOTIDE SEQUENCE [LARGE SCALE GENOMIC DNA]</scope>
    <source>
        <strain evidence="6 7">ASO4-4</strain>
    </source>
</reference>
<dbReference type="Proteomes" id="UP000318307">
    <property type="component" value="Unassembled WGS sequence"/>
</dbReference>
<feature type="domain" description="4Fe-4S ferredoxin-type" evidence="5">
    <location>
        <begin position="407"/>
        <end position="435"/>
    </location>
</feature>
<dbReference type="PANTHER" id="PTHR37839">
    <property type="entry name" value="NA(+)-TRANSLOCATING NADH-QUINONE REDUCTASE SUBUNIT A"/>
    <property type="match status" value="1"/>
</dbReference>
<evidence type="ECO:0000256" key="1">
    <source>
        <dbReference type="ARBA" id="ARBA00022723"/>
    </source>
</evidence>
<dbReference type="GO" id="GO:0046872">
    <property type="term" value="F:metal ion binding"/>
    <property type="evidence" value="ECO:0007669"/>
    <property type="project" value="UniProtKB-KW"/>
</dbReference>
<keyword evidence="2" id="KW-0408">Iron</keyword>
<dbReference type="Pfam" id="PF05896">
    <property type="entry name" value="NQRA_N"/>
    <property type="match status" value="1"/>
</dbReference>
<keyword evidence="4" id="KW-1278">Translocase</keyword>
<dbReference type="InterPro" id="IPR017900">
    <property type="entry name" value="4Fe4S_Fe_S_CS"/>
</dbReference>
<dbReference type="RefSeq" id="WP_144682602.1">
    <property type="nucleotide sequence ID" value="NZ_VLLC01000004.1"/>
</dbReference>
<comment type="caution">
    <text evidence="6">The sequence shown here is derived from an EMBL/GenBank/DDBJ whole genome shotgun (WGS) entry which is preliminary data.</text>
</comment>
<evidence type="ECO:0000256" key="4">
    <source>
        <dbReference type="HAMAP-Rule" id="MF_00425"/>
    </source>
</evidence>
<dbReference type="GO" id="GO:0051536">
    <property type="term" value="F:iron-sulfur cluster binding"/>
    <property type="evidence" value="ECO:0007669"/>
    <property type="project" value="UniProtKB-KW"/>
</dbReference>
<keyword evidence="1" id="KW-0479">Metal-binding</keyword>
<dbReference type="GO" id="GO:0006814">
    <property type="term" value="P:sodium ion transport"/>
    <property type="evidence" value="ECO:0007669"/>
    <property type="project" value="UniProtKB-UniRule"/>
</dbReference>
<feature type="domain" description="4Fe-4S ferredoxin-type" evidence="5">
    <location>
        <begin position="367"/>
        <end position="398"/>
    </location>
</feature>
<keyword evidence="7" id="KW-1185">Reference proteome</keyword>
<keyword evidence="4" id="KW-0406">Ion transport</keyword>
<keyword evidence="4" id="KW-0739">Sodium transport</keyword>
<dbReference type="Pfam" id="PF24836">
    <property type="entry name" value="NQRA_2nd"/>
    <property type="match status" value="1"/>
</dbReference>
<dbReference type="Gene3D" id="3.30.70.20">
    <property type="match status" value="1"/>
</dbReference>
<dbReference type="Pfam" id="PF12838">
    <property type="entry name" value="Fer4_7"/>
    <property type="match status" value="1"/>
</dbReference>
<comment type="catalytic activity">
    <reaction evidence="4">
        <text>a ubiquinone + n Na(+)(in) + NADH + H(+) = a ubiquinol + n Na(+)(out) + NAD(+)</text>
        <dbReference type="Rhea" id="RHEA:47748"/>
        <dbReference type="Rhea" id="RHEA-COMP:9565"/>
        <dbReference type="Rhea" id="RHEA-COMP:9566"/>
        <dbReference type="ChEBI" id="CHEBI:15378"/>
        <dbReference type="ChEBI" id="CHEBI:16389"/>
        <dbReference type="ChEBI" id="CHEBI:17976"/>
        <dbReference type="ChEBI" id="CHEBI:29101"/>
        <dbReference type="ChEBI" id="CHEBI:57540"/>
        <dbReference type="ChEBI" id="CHEBI:57945"/>
        <dbReference type="EC" id="7.2.1.1"/>
    </reaction>
</comment>
<dbReference type="InterPro" id="IPR008703">
    <property type="entry name" value="NqrA"/>
</dbReference>
<organism evidence="6 7">
    <name type="scientific">Desulfobotulus alkaliphilus</name>
    <dbReference type="NCBI Taxonomy" id="622671"/>
    <lineage>
        <taxon>Bacteria</taxon>
        <taxon>Pseudomonadati</taxon>
        <taxon>Thermodesulfobacteriota</taxon>
        <taxon>Desulfobacteria</taxon>
        <taxon>Desulfobacterales</taxon>
        <taxon>Desulfobacteraceae</taxon>
        <taxon>Desulfobotulus</taxon>
    </lineage>
</organism>
<keyword evidence="4" id="KW-0813">Transport</keyword>
<evidence type="ECO:0000256" key="3">
    <source>
        <dbReference type="ARBA" id="ARBA00023014"/>
    </source>
</evidence>